<keyword evidence="3" id="KW-1185">Reference proteome</keyword>
<evidence type="ECO:0000256" key="1">
    <source>
        <dbReference type="SAM" id="MobiDB-lite"/>
    </source>
</evidence>
<evidence type="ECO:0000313" key="2">
    <source>
        <dbReference type="EMBL" id="EJK51672.1"/>
    </source>
</evidence>
<comment type="caution">
    <text evidence="2">The sequence shown here is derived from an EMBL/GenBank/DDBJ whole genome shotgun (WGS) entry which is preliminary data.</text>
</comment>
<reference evidence="2 3" key="1">
    <citation type="journal article" date="2012" name="Genome Biol.">
        <title>Genome and low-iron response of an oceanic diatom adapted to chronic iron limitation.</title>
        <authorList>
            <person name="Lommer M."/>
            <person name="Specht M."/>
            <person name="Roy A.S."/>
            <person name="Kraemer L."/>
            <person name="Andreson R."/>
            <person name="Gutowska M.A."/>
            <person name="Wolf J."/>
            <person name="Bergner S.V."/>
            <person name="Schilhabel M.B."/>
            <person name="Klostermeier U.C."/>
            <person name="Beiko R.G."/>
            <person name="Rosenstiel P."/>
            <person name="Hippler M."/>
            <person name="Laroche J."/>
        </authorList>
    </citation>
    <scope>NUCLEOTIDE SEQUENCE [LARGE SCALE GENOMIC DNA]</scope>
    <source>
        <strain evidence="2 3">CCMP1005</strain>
    </source>
</reference>
<gene>
    <name evidence="2" type="ORF">THAOC_29135</name>
</gene>
<dbReference type="EMBL" id="AGNL01041241">
    <property type="protein sequence ID" value="EJK51672.1"/>
    <property type="molecule type" value="Genomic_DNA"/>
</dbReference>
<feature type="compositionally biased region" description="Basic and acidic residues" evidence="1">
    <location>
        <begin position="11"/>
        <end position="26"/>
    </location>
</feature>
<name>K0RYG4_THAOC</name>
<accession>K0RYG4</accession>
<protein>
    <submittedName>
        <fullName evidence="2">Uncharacterized protein</fullName>
    </submittedName>
</protein>
<sequence length="61" mass="6654">SGGQGEAEVGQQEKRLRDGGGEDTRTVRHRPLVERVAGVRNHALPKTGEVDSEIQNSFRVS</sequence>
<feature type="region of interest" description="Disordered" evidence="1">
    <location>
        <begin position="1"/>
        <end position="30"/>
    </location>
</feature>
<dbReference type="Proteomes" id="UP000266841">
    <property type="component" value="Unassembled WGS sequence"/>
</dbReference>
<feature type="non-terminal residue" evidence="2">
    <location>
        <position position="1"/>
    </location>
</feature>
<organism evidence="2 3">
    <name type="scientific">Thalassiosira oceanica</name>
    <name type="common">Marine diatom</name>
    <dbReference type="NCBI Taxonomy" id="159749"/>
    <lineage>
        <taxon>Eukaryota</taxon>
        <taxon>Sar</taxon>
        <taxon>Stramenopiles</taxon>
        <taxon>Ochrophyta</taxon>
        <taxon>Bacillariophyta</taxon>
        <taxon>Coscinodiscophyceae</taxon>
        <taxon>Thalassiosirophycidae</taxon>
        <taxon>Thalassiosirales</taxon>
        <taxon>Thalassiosiraceae</taxon>
        <taxon>Thalassiosira</taxon>
    </lineage>
</organism>
<feature type="compositionally biased region" description="Low complexity" evidence="1">
    <location>
        <begin position="1"/>
        <end position="10"/>
    </location>
</feature>
<dbReference type="AlphaFoldDB" id="K0RYG4"/>
<proteinExistence type="predicted"/>
<evidence type="ECO:0000313" key="3">
    <source>
        <dbReference type="Proteomes" id="UP000266841"/>
    </source>
</evidence>